<dbReference type="EMBL" id="LDJM01000081">
    <property type="protein sequence ID" value="KRG73060.1"/>
    <property type="molecule type" value="Genomic_DNA"/>
</dbReference>
<accession>A0A0R0D5D1</accession>
<dbReference type="STRING" id="336566.ABB30_15430"/>
<keyword evidence="2" id="KW-1185">Reference proteome</keyword>
<proteinExistence type="predicted"/>
<feature type="non-terminal residue" evidence="1">
    <location>
        <position position="1"/>
    </location>
</feature>
<evidence type="ECO:0000313" key="1">
    <source>
        <dbReference type="EMBL" id="KRG73060.1"/>
    </source>
</evidence>
<protein>
    <submittedName>
        <fullName evidence="1">Filamentous hemagglutinin</fullName>
    </submittedName>
</protein>
<name>A0A0R0D5D1_9GAMM</name>
<organism evidence="1 2">
    <name type="scientific">Stenotrophomonas ginsengisoli</name>
    <dbReference type="NCBI Taxonomy" id="336566"/>
    <lineage>
        <taxon>Bacteria</taxon>
        <taxon>Pseudomonadati</taxon>
        <taxon>Pseudomonadota</taxon>
        <taxon>Gammaproteobacteria</taxon>
        <taxon>Lysobacterales</taxon>
        <taxon>Lysobacteraceae</taxon>
        <taxon>Stenotrophomonas</taxon>
    </lineage>
</organism>
<reference evidence="1 2" key="1">
    <citation type="submission" date="2015-05" db="EMBL/GenBank/DDBJ databases">
        <title>Genome sequencing and analysis of members of genus Stenotrophomonas.</title>
        <authorList>
            <person name="Patil P.P."/>
            <person name="Midha S."/>
            <person name="Patil P.B."/>
        </authorList>
    </citation>
    <scope>NUCLEOTIDE SEQUENCE [LARGE SCALE GENOMIC DNA]</scope>
    <source>
        <strain evidence="1 2">DSM 24757</strain>
    </source>
</reference>
<sequence>SGQAMLGNAKTAQSKAIGTVQISDTEKFSGWHRQQHEDDSAQVSQVASNIGSLGGSVNLSAGGSYSQIASNVVAAQDINITATSIELLTADETGHASSRDDDLKIGAFARVKSPLIDLVNNVDAARQSDGRLQQMQGMAAAANAYQAASAIAAVSGAGGSGTLAAAEAGIGFKSASSSADSHSVVSQGSTLQAGGNLNLTSTGGDIHVVQGNLSAGNSLSLDSAGDILLEAGKSQLADRSQSSNADAEVGMGVAVGAQTGAYAYAEASVGSSRSNATSNTWHNTTLSGQQISLQAAGDTTLRGATATADRIDVTTGGTLTIESLQDVAQSESKNSQVGGRVQVSFGTAWDASGYASGGHADGNYQAVGEQSGIQA</sequence>
<dbReference type="GO" id="GO:0003824">
    <property type="term" value="F:catalytic activity"/>
    <property type="evidence" value="ECO:0007669"/>
    <property type="project" value="UniProtKB-ARBA"/>
</dbReference>
<dbReference type="RefSeq" id="WP_211263509.1">
    <property type="nucleotide sequence ID" value="NZ_LDJM01000081.1"/>
</dbReference>
<dbReference type="AlphaFoldDB" id="A0A0R0D5D1"/>
<dbReference type="InterPro" id="IPR025157">
    <property type="entry name" value="Hemagglutinin_rpt"/>
</dbReference>
<dbReference type="Proteomes" id="UP000050956">
    <property type="component" value="Unassembled WGS sequence"/>
</dbReference>
<dbReference type="Pfam" id="PF13332">
    <property type="entry name" value="Fil_haemagg_2"/>
    <property type="match status" value="1"/>
</dbReference>
<evidence type="ECO:0000313" key="2">
    <source>
        <dbReference type="Proteomes" id="UP000050956"/>
    </source>
</evidence>
<comment type="caution">
    <text evidence="1">The sequence shown here is derived from an EMBL/GenBank/DDBJ whole genome shotgun (WGS) entry which is preliminary data.</text>
</comment>
<gene>
    <name evidence="1" type="ORF">ABB30_15430</name>
</gene>
<feature type="non-terminal residue" evidence="1">
    <location>
        <position position="375"/>
    </location>
</feature>